<dbReference type="InterPro" id="IPR017853">
    <property type="entry name" value="GH"/>
</dbReference>
<dbReference type="InterPro" id="IPR006047">
    <property type="entry name" value="GH13_cat_dom"/>
</dbReference>
<dbReference type="Gene3D" id="3.20.20.80">
    <property type="entry name" value="Glycosidases"/>
    <property type="match status" value="1"/>
</dbReference>
<dbReference type="RefSeq" id="WP_416205269.1">
    <property type="nucleotide sequence ID" value="NZ_JBBKTX010000005.1"/>
</dbReference>
<dbReference type="InterPro" id="IPR033746">
    <property type="entry name" value="GGa_phosphorylase"/>
</dbReference>
<dbReference type="PANTHER" id="PTHR38784:SF1">
    <property type="entry name" value="SUCROSE PHOSPHORYLASE"/>
    <property type="match status" value="1"/>
</dbReference>
<dbReference type="Pfam" id="PF00128">
    <property type="entry name" value="Alpha-amylase"/>
    <property type="match status" value="1"/>
</dbReference>
<keyword evidence="5" id="KW-1185">Reference proteome</keyword>
<dbReference type="InterPro" id="IPR016377">
    <property type="entry name" value="Sucrose_GGa_phosphorylase-rel"/>
</dbReference>
<proteinExistence type="predicted"/>
<organism evidence="4 5">
    <name type="scientific">Oceanobacter antarcticus</name>
    <dbReference type="NCBI Taxonomy" id="3133425"/>
    <lineage>
        <taxon>Bacteria</taxon>
        <taxon>Pseudomonadati</taxon>
        <taxon>Pseudomonadota</taxon>
        <taxon>Gammaproteobacteria</taxon>
        <taxon>Oceanospirillales</taxon>
        <taxon>Oceanospirillaceae</taxon>
        <taxon>Oceanobacter</taxon>
    </lineage>
</organism>
<reference evidence="4 5" key="1">
    <citation type="submission" date="2024-03" db="EMBL/GenBank/DDBJ databases">
        <title>High-quality draft genome sequence of Oceanobacter sp. wDCs-4.</title>
        <authorList>
            <person name="Dong C."/>
        </authorList>
    </citation>
    <scope>NUCLEOTIDE SEQUENCE [LARGE SCALE GENOMIC DNA]</scope>
    <source>
        <strain evidence="5">wDCs-4</strain>
    </source>
</reference>
<dbReference type="Gene3D" id="3.90.400.10">
    <property type="entry name" value="Oligo-1,6-glucosidase, Domain 2"/>
    <property type="match status" value="1"/>
</dbReference>
<evidence type="ECO:0000313" key="5">
    <source>
        <dbReference type="Proteomes" id="UP001620597"/>
    </source>
</evidence>
<protein>
    <submittedName>
        <fullName evidence="4">Sugar phosphorylase</fullName>
    </submittedName>
</protein>
<gene>
    <name evidence="4" type="ORF">WG929_05755</name>
</gene>
<evidence type="ECO:0000259" key="3">
    <source>
        <dbReference type="SMART" id="SM00642"/>
    </source>
</evidence>
<feature type="domain" description="Glycosyl hydrolase family 13 catalytic" evidence="3">
    <location>
        <begin position="77"/>
        <end position="489"/>
    </location>
</feature>
<accession>A0ABW8NG79</accession>
<evidence type="ECO:0000256" key="2">
    <source>
        <dbReference type="ARBA" id="ARBA00022679"/>
    </source>
</evidence>
<dbReference type="PANTHER" id="PTHR38784">
    <property type="entry name" value="SUCROSE PHOSPHORYLASE"/>
    <property type="match status" value="1"/>
</dbReference>
<sequence>MSNDLITRLTRRLQNIYPDVTMAADVAAEIERLCINFMEGRKNRCGKTAAEQRWSQEDVILITYGNSVQQAGEVPFQTLSRFLKEHVADTLNAVHILPFSPYSSDDGFSVIDYRQVNPDWGNWDDVASIAENFDLMADLVVNHCSRESLWFIDYVANCEPYSDYFIEVDPGTDVSAVTRPRNTPLLTPVHTHRGVRHVWATFSEDQIDLNYANPKVLVEMMNIMLFYVEQGARFIRLDAIAYLWKQIGTNCIHLPQTHEVVKLMHDIVEAVAPEVVLITETNVPVAENLSYFGHSDEAHMVYQFGLPPLVLHALNRGKSDYLADWASKIPPLPEGCTYLNFTASHDGIGVRPVEGILPAHEVENLIDCMHKFGGFVSMKANSDGTESPYEINIALFDACMGTRRGPDHFQVQRFLCSQAIMLAMQGIPAVYIHSLTASPNDLAHVEQTGRTRSINRRIWNREELGVLLGNPVTPQAEVFNRLREMIQIRRRQPAFHPDARQEVIRINSDLFILKRSCGDSGQTVFAISNVTERQMELPLASLGFLVLGMSDLLATGAGPLGETLMMGPYQTVWLTSE</sequence>
<dbReference type="Proteomes" id="UP001620597">
    <property type="component" value="Unassembled WGS sequence"/>
</dbReference>
<dbReference type="SMART" id="SM00642">
    <property type="entry name" value="Aamy"/>
    <property type="match status" value="1"/>
</dbReference>
<dbReference type="InterPro" id="IPR045857">
    <property type="entry name" value="O16G_dom_2"/>
</dbReference>
<keyword evidence="1" id="KW-0328">Glycosyltransferase</keyword>
<name>A0ABW8NG79_9GAMM</name>
<comment type="caution">
    <text evidence="4">The sequence shown here is derived from an EMBL/GenBank/DDBJ whole genome shotgun (WGS) entry which is preliminary data.</text>
</comment>
<dbReference type="EMBL" id="JBBKTX010000005">
    <property type="protein sequence ID" value="MFK4751912.1"/>
    <property type="molecule type" value="Genomic_DNA"/>
</dbReference>
<dbReference type="CDD" id="cd11356">
    <property type="entry name" value="AmyAc_Sucrose_phosphorylase-like_1"/>
    <property type="match status" value="1"/>
</dbReference>
<dbReference type="SUPFAM" id="SSF51445">
    <property type="entry name" value="(Trans)glycosidases"/>
    <property type="match status" value="1"/>
</dbReference>
<dbReference type="PIRSF" id="PIRSF003059">
    <property type="entry name" value="Sucrose_phosphorylase"/>
    <property type="match status" value="1"/>
</dbReference>
<evidence type="ECO:0000313" key="4">
    <source>
        <dbReference type="EMBL" id="MFK4751912.1"/>
    </source>
</evidence>
<evidence type="ECO:0000256" key="1">
    <source>
        <dbReference type="ARBA" id="ARBA00022676"/>
    </source>
</evidence>
<keyword evidence="2" id="KW-0808">Transferase</keyword>